<keyword evidence="2" id="KW-1185">Reference proteome</keyword>
<dbReference type="RefSeq" id="XP_026618190.1">
    <property type="nucleotide sequence ID" value="XM_026758957.1"/>
</dbReference>
<dbReference type="VEuPathDB" id="FungiDB:CDV56_105338"/>
<dbReference type="Proteomes" id="UP000215305">
    <property type="component" value="Unassembled WGS sequence"/>
</dbReference>
<accession>A0A397HTH6</accession>
<sequence length="484" mass="56360">MAHEEHNINWNILAANLIHRSPSYPAADLVSNLYFRFKPTQGREIGSFIESFVRTLEKHTQCERRKYPDQYNPFTPDELILNDHVAEQIRPLASRWCKAYNWPLKDKIRETDGLCRHVDSESFACGCSLPYHERRGAAFQRSFHDNTCYEFFADNTEVFYNLQVLNALLVLGEMDTVLRLCAQPDNNLEESMLVQHCRCMSPDLGWDQVFEAALNIYLLLNILYCFPELWDSASRQARNKKRSDEYRATRMYQRTVKIWTHDGSESDVSRHPHRQFFGLEGHFGSRLHVSRGWDRPVLAQLREKVAKDRWGRETTPEHISELSLWDECFPYGKLPFEEFLACGKGGAAGGQHQARSAADVARVEAYLRAKRLPQELVLQITACTEYIRSRSQLPVPHDPLHRRNRTQLRQHLDHCWQILVRCNMLARELGTKIDWEYRLVDSLDRMVSSPVGMNLYEREAHESGDFWQTTLRGGSGELPYSIPD</sequence>
<protein>
    <submittedName>
        <fullName evidence="1">Uncharacterized protein</fullName>
    </submittedName>
</protein>
<dbReference type="EMBL" id="NKHU02000012">
    <property type="protein sequence ID" value="RHZ66342.1"/>
    <property type="molecule type" value="Genomic_DNA"/>
</dbReference>
<reference evidence="1" key="1">
    <citation type="submission" date="2018-08" db="EMBL/GenBank/DDBJ databases">
        <title>Draft genome sequence of azole-resistant Aspergillus thermomutatus (Neosartorya pseudofischeri) strain HMR AF 39, isolated from a human nasal aspirate.</title>
        <authorList>
            <person name="Parent-Michaud M."/>
            <person name="Dufresne P.J."/>
            <person name="Fournier E."/>
            <person name="Martineau C."/>
            <person name="Moreira S."/>
            <person name="Perkins V."/>
            <person name="De Repentigny L."/>
            <person name="Dufresne S.F."/>
        </authorList>
    </citation>
    <scope>NUCLEOTIDE SEQUENCE [LARGE SCALE GENOMIC DNA]</scope>
    <source>
        <strain evidence="1">HMR AF 39</strain>
    </source>
</reference>
<dbReference type="GeneID" id="38127312"/>
<comment type="caution">
    <text evidence="1">The sequence shown here is derived from an EMBL/GenBank/DDBJ whole genome shotgun (WGS) entry which is preliminary data.</text>
</comment>
<organism evidence="1 2">
    <name type="scientific">Aspergillus thermomutatus</name>
    <name type="common">Neosartorya pseudofischeri</name>
    <dbReference type="NCBI Taxonomy" id="41047"/>
    <lineage>
        <taxon>Eukaryota</taxon>
        <taxon>Fungi</taxon>
        <taxon>Dikarya</taxon>
        <taxon>Ascomycota</taxon>
        <taxon>Pezizomycotina</taxon>
        <taxon>Eurotiomycetes</taxon>
        <taxon>Eurotiomycetidae</taxon>
        <taxon>Eurotiales</taxon>
        <taxon>Aspergillaceae</taxon>
        <taxon>Aspergillus</taxon>
        <taxon>Aspergillus subgen. Fumigati</taxon>
    </lineage>
</organism>
<gene>
    <name evidence="1" type="ORF">CDV56_105338</name>
</gene>
<name>A0A397HTH6_ASPTH</name>
<evidence type="ECO:0000313" key="1">
    <source>
        <dbReference type="EMBL" id="RHZ66342.1"/>
    </source>
</evidence>
<dbReference type="AlphaFoldDB" id="A0A397HTH6"/>
<dbReference type="OrthoDB" id="3204049at2759"/>
<evidence type="ECO:0000313" key="2">
    <source>
        <dbReference type="Proteomes" id="UP000215305"/>
    </source>
</evidence>
<proteinExistence type="predicted"/>